<dbReference type="SUPFAM" id="SSF52113">
    <property type="entry name" value="BRCT domain"/>
    <property type="match status" value="1"/>
</dbReference>
<proteinExistence type="predicted"/>
<dbReference type="OrthoDB" id="9997817at2759"/>
<accession>A0A3P6SJP1</accession>
<name>A0A3P6SJP1_CYLGO</name>
<dbReference type="Pfam" id="PF12738">
    <property type="entry name" value="PTCB-BRCT"/>
    <property type="match status" value="1"/>
</dbReference>
<evidence type="ECO:0000259" key="1">
    <source>
        <dbReference type="Pfam" id="PF12738"/>
    </source>
</evidence>
<reference evidence="2 3" key="1">
    <citation type="submission" date="2018-11" db="EMBL/GenBank/DDBJ databases">
        <authorList>
            <consortium name="Pathogen Informatics"/>
        </authorList>
    </citation>
    <scope>NUCLEOTIDE SEQUENCE [LARGE SCALE GENOMIC DNA]</scope>
</reference>
<feature type="domain" description="BRCT" evidence="1">
    <location>
        <begin position="32"/>
        <end position="73"/>
    </location>
</feature>
<dbReference type="InterPro" id="IPR001357">
    <property type="entry name" value="BRCT_dom"/>
</dbReference>
<dbReference type="EMBL" id="UYRV01008169">
    <property type="protein sequence ID" value="VDK55274.1"/>
    <property type="molecule type" value="Genomic_DNA"/>
</dbReference>
<protein>
    <recommendedName>
        <fullName evidence="1">BRCT domain-containing protein</fullName>
    </recommendedName>
</protein>
<gene>
    <name evidence="2" type="ORF">CGOC_LOCUS3271</name>
</gene>
<dbReference type="InterPro" id="IPR036420">
    <property type="entry name" value="BRCT_dom_sf"/>
</dbReference>
<organism evidence="2 3">
    <name type="scientific">Cylicostephanus goldi</name>
    <name type="common">Nematode worm</name>
    <dbReference type="NCBI Taxonomy" id="71465"/>
    <lineage>
        <taxon>Eukaryota</taxon>
        <taxon>Metazoa</taxon>
        <taxon>Ecdysozoa</taxon>
        <taxon>Nematoda</taxon>
        <taxon>Chromadorea</taxon>
        <taxon>Rhabditida</taxon>
        <taxon>Rhabditina</taxon>
        <taxon>Rhabditomorpha</taxon>
        <taxon>Strongyloidea</taxon>
        <taxon>Strongylidae</taxon>
        <taxon>Cylicostephanus</taxon>
    </lineage>
</organism>
<sequence>MCIIQCLPRAKPKRAVYCDMFRSINVIIGSGEEAERSSWSRLVRFMGGHVRKEPDADSTFLVTKEARGRTFRVSRFRS</sequence>
<dbReference type="AlphaFoldDB" id="A0A3P6SJP1"/>
<evidence type="ECO:0000313" key="2">
    <source>
        <dbReference type="EMBL" id="VDK55274.1"/>
    </source>
</evidence>
<dbReference type="CDD" id="cd00027">
    <property type="entry name" value="BRCT"/>
    <property type="match status" value="1"/>
</dbReference>
<keyword evidence="3" id="KW-1185">Reference proteome</keyword>
<dbReference type="Proteomes" id="UP000271889">
    <property type="component" value="Unassembled WGS sequence"/>
</dbReference>
<evidence type="ECO:0000313" key="3">
    <source>
        <dbReference type="Proteomes" id="UP000271889"/>
    </source>
</evidence>
<dbReference type="Gene3D" id="3.40.50.10190">
    <property type="entry name" value="BRCT domain"/>
    <property type="match status" value="1"/>
</dbReference>